<reference evidence="3" key="1">
    <citation type="submission" date="2016-06" db="UniProtKB">
        <authorList>
            <consortium name="WormBaseParasite"/>
        </authorList>
    </citation>
    <scope>IDENTIFICATION</scope>
</reference>
<gene>
    <name evidence="1" type="ORF">GPUH_LOCUS7616</name>
</gene>
<evidence type="ECO:0000313" key="2">
    <source>
        <dbReference type="Proteomes" id="UP000271098"/>
    </source>
</evidence>
<evidence type="ECO:0000313" key="3">
    <source>
        <dbReference type="WBParaSite" id="GPUH_0000762601-mRNA-1"/>
    </source>
</evidence>
<proteinExistence type="predicted"/>
<dbReference type="OrthoDB" id="5915810at2759"/>
<sequence>MMRRMDQSVRYLSPNATAFENALIFSMKNEQRFSNKLKKMLTKSNFQEAFESFRICCNHPFRVTSSEKFRDDQNNQGDKFKYSYIVSHCVHFRDQRIKGFSASKCIYHEH</sequence>
<dbReference type="EMBL" id="UYRT01020124">
    <property type="protein sequence ID" value="VDK58995.1"/>
    <property type="molecule type" value="Genomic_DNA"/>
</dbReference>
<reference evidence="1 2" key="2">
    <citation type="submission" date="2018-11" db="EMBL/GenBank/DDBJ databases">
        <authorList>
            <consortium name="Pathogen Informatics"/>
        </authorList>
    </citation>
    <scope>NUCLEOTIDE SEQUENCE [LARGE SCALE GENOMIC DNA]</scope>
</reference>
<accession>A0A183DFX6</accession>
<protein>
    <submittedName>
        <fullName evidence="3">DNA helicase</fullName>
    </submittedName>
</protein>
<dbReference type="Proteomes" id="UP000271098">
    <property type="component" value="Unassembled WGS sequence"/>
</dbReference>
<name>A0A183DFX6_9BILA</name>
<dbReference type="AlphaFoldDB" id="A0A183DFX6"/>
<evidence type="ECO:0000313" key="1">
    <source>
        <dbReference type="EMBL" id="VDK58995.1"/>
    </source>
</evidence>
<keyword evidence="2" id="KW-1185">Reference proteome</keyword>
<dbReference type="WBParaSite" id="GPUH_0000762601-mRNA-1">
    <property type="protein sequence ID" value="GPUH_0000762601-mRNA-1"/>
    <property type="gene ID" value="GPUH_0000762601"/>
</dbReference>
<organism evidence="3">
    <name type="scientific">Gongylonema pulchrum</name>
    <dbReference type="NCBI Taxonomy" id="637853"/>
    <lineage>
        <taxon>Eukaryota</taxon>
        <taxon>Metazoa</taxon>
        <taxon>Ecdysozoa</taxon>
        <taxon>Nematoda</taxon>
        <taxon>Chromadorea</taxon>
        <taxon>Rhabditida</taxon>
        <taxon>Spirurina</taxon>
        <taxon>Spiruromorpha</taxon>
        <taxon>Spiruroidea</taxon>
        <taxon>Gongylonematidae</taxon>
        <taxon>Gongylonema</taxon>
    </lineage>
</organism>